<accession>A0ABV7CFF8</accession>
<sequence>MKQKTILKKLLATGLTALICNTVQATVVINKSFPTAEETIHHYLSIHHPDQNFSDEFYLLDMAGGGLEKFDVSQEYKGKLHVTFEAKELSSSERTLAQQFARELHVIWDELSRQKFDQIPAKVVPNSYELTTYQFKRNDLSDYIEKGISTKLQRLIDNTLIRMAAFANIKLEDDNIHFYAVDDARVSVRITYYRTSVEVQVTKVVDRYNNTIPLSRAELNSDAISFRVNWDDTGHFEALMRYLQGSGMTMVGILAGGSGVNKGSVRAIQCYQGTCEVVE</sequence>
<dbReference type="EMBL" id="JBHRSD010000002">
    <property type="protein sequence ID" value="MFC3031339.1"/>
    <property type="molecule type" value="Genomic_DNA"/>
</dbReference>
<comment type="caution">
    <text evidence="2">The sequence shown here is derived from an EMBL/GenBank/DDBJ whole genome shotgun (WGS) entry which is preliminary data.</text>
</comment>
<name>A0ABV7CFF8_9GAMM</name>
<evidence type="ECO:0000313" key="2">
    <source>
        <dbReference type="EMBL" id="MFC3031339.1"/>
    </source>
</evidence>
<protein>
    <submittedName>
        <fullName evidence="2">Uncharacterized protein</fullName>
    </submittedName>
</protein>
<reference evidence="3" key="1">
    <citation type="journal article" date="2019" name="Int. J. Syst. Evol. Microbiol.">
        <title>The Global Catalogue of Microorganisms (GCM) 10K type strain sequencing project: providing services to taxonomists for standard genome sequencing and annotation.</title>
        <authorList>
            <consortium name="The Broad Institute Genomics Platform"/>
            <consortium name="The Broad Institute Genome Sequencing Center for Infectious Disease"/>
            <person name="Wu L."/>
            <person name="Ma J."/>
        </authorList>
    </citation>
    <scope>NUCLEOTIDE SEQUENCE [LARGE SCALE GENOMIC DNA]</scope>
    <source>
        <strain evidence="3">KCTC 42730</strain>
    </source>
</reference>
<dbReference type="Proteomes" id="UP001595453">
    <property type="component" value="Unassembled WGS sequence"/>
</dbReference>
<feature type="signal peptide" evidence="1">
    <location>
        <begin position="1"/>
        <end position="25"/>
    </location>
</feature>
<evidence type="ECO:0000313" key="3">
    <source>
        <dbReference type="Proteomes" id="UP001595453"/>
    </source>
</evidence>
<keyword evidence="3" id="KW-1185">Reference proteome</keyword>
<organism evidence="2 3">
    <name type="scientific">Pseudoalteromonas fenneropenaei</name>
    <dbReference type="NCBI Taxonomy" id="1737459"/>
    <lineage>
        <taxon>Bacteria</taxon>
        <taxon>Pseudomonadati</taxon>
        <taxon>Pseudomonadota</taxon>
        <taxon>Gammaproteobacteria</taxon>
        <taxon>Alteromonadales</taxon>
        <taxon>Pseudoalteromonadaceae</taxon>
        <taxon>Pseudoalteromonas</taxon>
    </lineage>
</organism>
<proteinExistence type="predicted"/>
<evidence type="ECO:0000256" key="1">
    <source>
        <dbReference type="SAM" id="SignalP"/>
    </source>
</evidence>
<feature type="chain" id="PRO_5047263403" evidence="1">
    <location>
        <begin position="26"/>
        <end position="279"/>
    </location>
</feature>
<dbReference type="RefSeq" id="WP_377120470.1">
    <property type="nucleotide sequence ID" value="NZ_JBHRSD010000002.1"/>
</dbReference>
<gene>
    <name evidence="2" type="ORF">ACFOEE_02205</name>
</gene>
<keyword evidence="1" id="KW-0732">Signal</keyword>